<feature type="region of interest" description="Disordered" evidence="1">
    <location>
        <begin position="1"/>
        <end position="25"/>
    </location>
</feature>
<feature type="compositionally biased region" description="Basic and acidic residues" evidence="1">
    <location>
        <begin position="77"/>
        <end position="89"/>
    </location>
</feature>
<dbReference type="Proteomes" id="UP000494256">
    <property type="component" value="Unassembled WGS sequence"/>
</dbReference>
<protein>
    <submittedName>
        <fullName evidence="3">Uncharacterized protein</fullName>
    </submittedName>
</protein>
<proteinExistence type="predicted"/>
<comment type="caution">
    <text evidence="3">The sequence shown here is derived from an EMBL/GenBank/DDBJ whole genome shotgun (WGS) entry which is preliminary data.</text>
</comment>
<organism evidence="3 5">
    <name type="scientific">Arctia plantaginis</name>
    <name type="common">Wood tiger moth</name>
    <name type="synonym">Phalaena plantaginis</name>
    <dbReference type="NCBI Taxonomy" id="874455"/>
    <lineage>
        <taxon>Eukaryota</taxon>
        <taxon>Metazoa</taxon>
        <taxon>Ecdysozoa</taxon>
        <taxon>Arthropoda</taxon>
        <taxon>Hexapoda</taxon>
        <taxon>Insecta</taxon>
        <taxon>Pterygota</taxon>
        <taxon>Neoptera</taxon>
        <taxon>Endopterygota</taxon>
        <taxon>Lepidoptera</taxon>
        <taxon>Glossata</taxon>
        <taxon>Ditrysia</taxon>
        <taxon>Noctuoidea</taxon>
        <taxon>Erebidae</taxon>
        <taxon>Arctiinae</taxon>
        <taxon>Arctia</taxon>
    </lineage>
</organism>
<keyword evidence="4" id="KW-1185">Reference proteome</keyword>
<dbReference type="EMBL" id="CADEBC010000232">
    <property type="protein sequence ID" value="CAB3226711.1"/>
    <property type="molecule type" value="Genomic_DNA"/>
</dbReference>
<evidence type="ECO:0000313" key="5">
    <source>
        <dbReference type="Proteomes" id="UP000494256"/>
    </source>
</evidence>
<dbReference type="Proteomes" id="UP000494106">
    <property type="component" value="Unassembled WGS sequence"/>
</dbReference>
<dbReference type="EMBL" id="CADEBD010000422">
    <property type="protein sequence ID" value="CAB3254849.1"/>
    <property type="molecule type" value="Genomic_DNA"/>
</dbReference>
<sequence>MRSNQHRSTHYLPHRPLHRSRFENHSRAQSDHALVADPATVIGCAIITIATGMTRVNANRCAQNYKQMIRVIIRKTKEDTDRGGRRCDPRNLPPMCYR</sequence>
<evidence type="ECO:0000256" key="1">
    <source>
        <dbReference type="SAM" id="MobiDB-lite"/>
    </source>
</evidence>
<reference evidence="4 5" key="1">
    <citation type="submission" date="2020-04" db="EMBL/GenBank/DDBJ databases">
        <authorList>
            <person name="Wallbank WR R."/>
            <person name="Pardo Diaz C."/>
            <person name="Kozak K."/>
            <person name="Martin S."/>
            <person name="Jiggins C."/>
            <person name="Moest M."/>
            <person name="Warren A I."/>
            <person name="Byers J.R.P. K."/>
            <person name="Montejo-Kovacevich G."/>
            <person name="Yen C E."/>
        </authorList>
    </citation>
    <scope>NUCLEOTIDE SEQUENCE [LARGE SCALE GENOMIC DNA]</scope>
</reference>
<gene>
    <name evidence="3" type="ORF">APLA_LOCUS14988</name>
    <name evidence="2" type="ORF">APLA_LOCUS3030</name>
</gene>
<evidence type="ECO:0000313" key="2">
    <source>
        <dbReference type="EMBL" id="CAB3226711.1"/>
    </source>
</evidence>
<accession>A0A8S1B7I9</accession>
<evidence type="ECO:0000313" key="3">
    <source>
        <dbReference type="EMBL" id="CAB3254849.1"/>
    </source>
</evidence>
<dbReference type="AlphaFoldDB" id="A0A8S1B7I9"/>
<feature type="region of interest" description="Disordered" evidence="1">
    <location>
        <begin position="77"/>
        <end position="98"/>
    </location>
</feature>
<feature type="compositionally biased region" description="Basic residues" evidence="1">
    <location>
        <begin position="1"/>
        <end position="19"/>
    </location>
</feature>
<evidence type="ECO:0000313" key="4">
    <source>
        <dbReference type="Proteomes" id="UP000494106"/>
    </source>
</evidence>
<name>A0A8S1B7I9_ARCPL</name>